<keyword evidence="2" id="KW-0624">Polysaccharide degradation</keyword>
<dbReference type="Proteomes" id="UP000245469">
    <property type="component" value="Unassembled WGS sequence"/>
</dbReference>
<sequence>MTLVAGLSSSAQAATTTRTTTAAAEVAAAGPATPRNSVVKYNHGTISLSFDDPGATTPAITSYEISLDGGATWTTLNTTASTAGDGTRLRTATAVVTDGYVYRVAVRAVSSAGKGTPTQAWSSAPTDGRSTRLLGPDRIATAIAVSQDTFPDLAGAPAAVLTTSGTYADALAGGALAAKVGGPLLLTTPGHLDDSVARELRRVVKAGGTVYVLGDTGAVTGDVETQLRSTFTVKRLAGKTRFSTALAVADTMRALGAKGPAYLVTGTNFPDGLAVAALAAHKDGLVVLSNDTVMDAATQAWLAKDDPNGTHTVPVGGPAHTAASVLSAATNASAIDGVDRYDTARRVAAAFGAIRTGTTAPWIGMATVRNWPDALVAGAAIAHRGGPLLLTDGASQTLTPATALAIGDLTADGYPAYGMLFGGADVLSDGVMKDLSLRLPAPGA</sequence>
<keyword evidence="4" id="KW-1185">Reference proteome</keyword>
<dbReference type="InterPro" id="IPR013783">
    <property type="entry name" value="Ig-like_fold"/>
</dbReference>
<evidence type="ECO:0000313" key="3">
    <source>
        <dbReference type="EMBL" id="PWJ56218.1"/>
    </source>
</evidence>
<dbReference type="PANTHER" id="PTHR30032">
    <property type="entry name" value="N-ACETYLMURAMOYL-L-ALANINE AMIDASE-RELATED"/>
    <property type="match status" value="1"/>
</dbReference>
<dbReference type="PANTHER" id="PTHR30032:SF8">
    <property type="entry name" value="GERMINATION-SPECIFIC N-ACETYLMURAMOYL-L-ALANINE AMIDASE"/>
    <property type="match status" value="1"/>
</dbReference>
<accession>A0A316AG32</accession>
<dbReference type="SUPFAM" id="SSF49265">
    <property type="entry name" value="Fibronectin type III"/>
    <property type="match status" value="1"/>
</dbReference>
<dbReference type="Gene3D" id="2.60.40.10">
    <property type="entry name" value="Immunoglobulins"/>
    <property type="match status" value="1"/>
</dbReference>
<dbReference type="InterPro" id="IPR051922">
    <property type="entry name" value="Bact_Sporulation_Assoc"/>
</dbReference>
<organism evidence="3 4">
    <name type="scientific">Quadrisphaera granulorum</name>
    <dbReference type="NCBI Taxonomy" id="317664"/>
    <lineage>
        <taxon>Bacteria</taxon>
        <taxon>Bacillati</taxon>
        <taxon>Actinomycetota</taxon>
        <taxon>Actinomycetes</taxon>
        <taxon>Kineosporiales</taxon>
        <taxon>Kineosporiaceae</taxon>
        <taxon>Quadrisphaera</taxon>
    </lineage>
</organism>
<name>A0A316AG32_9ACTN</name>
<dbReference type="InterPro" id="IPR036116">
    <property type="entry name" value="FN3_sf"/>
</dbReference>
<proteinExistence type="predicted"/>
<dbReference type="InterPro" id="IPR007253">
    <property type="entry name" value="Cell_wall-bd_2"/>
</dbReference>
<gene>
    <name evidence="3" type="ORF">BXY45_101193</name>
</gene>
<dbReference type="GO" id="GO:0016798">
    <property type="term" value="F:hydrolase activity, acting on glycosyl bonds"/>
    <property type="evidence" value="ECO:0007669"/>
    <property type="project" value="UniProtKB-KW"/>
</dbReference>
<dbReference type="Gene3D" id="3.40.50.12090">
    <property type="match status" value="2"/>
</dbReference>
<dbReference type="AlphaFoldDB" id="A0A316AG32"/>
<evidence type="ECO:0000256" key="1">
    <source>
        <dbReference type="ARBA" id="ARBA00023295"/>
    </source>
</evidence>
<evidence type="ECO:0000256" key="2">
    <source>
        <dbReference type="ARBA" id="ARBA00023326"/>
    </source>
</evidence>
<dbReference type="InterPro" id="IPR003961">
    <property type="entry name" value="FN3_dom"/>
</dbReference>
<dbReference type="Pfam" id="PF04122">
    <property type="entry name" value="CW_binding_2"/>
    <property type="match status" value="3"/>
</dbReference>
<keyword evidence="1" id="KW-0326">Glycosidase</keyword>
<reference evidence="3 4" key="1">
    <citation type="submission" date="2018-03" db="EMBL/GenBank/DDBJ databases">
        <title>Genomic Encyclopedia of Archaeal and Bacterial Type Strains, Phase II (KMG-II): from individual species to whole genera.</title>
        <authorList>
            <person name="Goeker M."/>
        </authorList>
    </citation>
    <scope>NUCLEOTIDE SEQUENCE [LARGE SCALE GENOMIC DNA]</scope>
    <source>
        <strain evidence="3 4">DSM 44889</strain>
    </source>
</reference>
<keyword evidence="1" id="KW-0378">Hydrolase</keyword>
<evidence type="ECO:0000313" key="4">
    <source>
        <dbReference type="Proteomes" id="UP000245469"/>
    </source>
</evidence>
<comment type="caution">
    <text evidence="3">The sequence shown here is derived from an EMBL/GenBank/DDBJ whole genome shotgun (WGS) entry which is preliminary data.</text>
</comment>
<dbReference type="GO" id="GO:0000272">
    <property type="term" value="P:polysaccharide catabolic process"/>
    <property type="evidence" value="ECO:0007669"/>
    <property type="project" value="UniProtKB-KW"/>
</dbReference>
<protein>
    <submittedName>
        <fullName evidence="3">Putative cell wall binding repeat protein</fullName>
    </submittedName>
</protein>
<dbReference type="CDD" id="cd00063">
    <property type="entry name" value="FN3"/>
    <property type="match status" value="1"/>
</dbReference>
<keyword evidence="2" id="KW-0119">Carbohydrate metabolism</keyword>
<dbReference type="EMBL" id="QGDQ01000001">
    <property type="protein sequence ID" value="PWJ56218.1"/>
    <property type="molecule type" value="Genomic_DNA"/>
</dbReference>